<feature type="domain" description="Rod shape-determining protein MreC beta-barrel core" evidence="8">
    <location>
        <begin position="121"/>
        <end position="271"/>
    </location>
</feature>
<keyword evidence="7" id="KW-1133">Transmembrane helix</keyword>
<dbReference type="Proteomes" id="UP000220840">
    <property type="component" value="Unassembled WGS sequence"/>
</dbReference>
<evidence type="ECO:0000313" key="11">
    <source>
        <dbReference type="EMBL" id="PEG29291.1"/>
    </source>
</evidence>
<evidence type="ECO:0000256" key="5">
    <source>
        <dbReference type="PIRNR" id="PIRNR038471"/>
    </source>
</evidence>
<evidence type="ECO:0000313" key="9">
    <source>
        <dbReference type="EMBL" id="CAG9711157.1"/>
    </source>
</evidence>
<dbReference type="InterPro" id="IPR042175">
    <property type="entry name" value="Cell/Rod_MreC_2"/>
</dbReference>
<dbReference type="NCBIfam" id="TIGR00219">
    <property type="entry name" value="mreC"/>
    <property type="match status" value="1"/>
</dbReference>
<comment type="similarity">
    <text evidence="1 5">Belongs to the MreC family.</text>
</comment>
<dbReference type="EMBL" id="PDCJ01000004">
    <property type="protein sequence ID" value="PEG29291.1"/>
    <property type="molecule type" value="Genomic_DNA"/>
</dbReference>
<evidence type="ECO:0000313" key="13">
    <source>
        <dbReference type="Proteomes" id="UP000220840"/>
    </source>
</evidence>
<dbReference type="Pfam" id="PF04085">
    <property type="entry name" value="MreC"/>
    <property type="match status" value="1"/>
</dbReference>
<dbReference type="InterPro" id="IPR055342">
    <property type="entry name" value="MreC_beta-barrel_core"/>
</dbReference>
<name>A0A2A7MD65_9CLOT</name>
<sequence length="285" mass="32076">MKLLKNKLAVTIIVLSVTFLVLIIATFKRENKSMIESGAGAALNPVQSIVYKATNRVKESVDFFLNFSEVKEENKNLITENEKLKDKLLEYSDLADENERLRQILNFTEEHNNYDYVGCDIIGYPNNNISDGYFINKGENANIQKGMVVVAAQGLVGQVTSVGSNWSIVQSLANENIVVAVMADSTREATGYIKGYKDRQNRNLAKVYDLPIDSEIKEGDVIMTSGVGMLYPKEIRIGEVTKVEEDKVKVMKSAIVKPYVDFNKLEELFVIVPKDIRDTKEVKYN</sequence>
<dbReference type="InterPro" id="IPR007221">
    <property type="entry name" value="MreC"/>
</dbReference>
<keyword evidence="3 5" id="KW-0133">Cell shape</keyword>
<dbReference type="InterPro" id="IPR042177">
    <property type="entry name" value="Cell/Rod_1"/>
</dbReference>
<evidence type="ECO:0000259" key="8">
    <source>
        <dbReference type="Pfam" id="PF04085"/>
    </source>
</evidence>
<dbReference type="PIRSF" id="PIRSF038471">
    <property type="entry name" value="MreC"/>
    <property type="match status" value="1"/>
</dbReference>
<dbReference type="Gene3D" id="2.40.10.350">
    <property type="entry name" value="Rod shape-determining protein MreC, domain 2"/>
    <property type="match status" value="1"/>
</dbReference>
<organism evidence="11 13">
    <name type="scientific">Clostridium neonatale</name>
    <dbReference type="NCBI Taxonomy" id="137838"/>
    <lineage>
        <taxon>Bacteria</taxon>
        <taxon>Bacillati</taxon>
        <taxon>Bacillota</taxon>
        <taxon>Clostridia</taxon>
        <taxon>Eubacteriales</taxon>
        <taxon>Clostridiaceae</taxon>
        <taxon>Clostridium</taxon>
    </lineage>
</organism>
<dbReference type="EMBL" id="CAKJVE010000004">
    <property type="protein sequence ID" value="CAG9711157.1"/>
    <property type="molecule type" value="Genomic_DNA"/>
</dbReference>
<dbReference type="PANTHER" id="PTHR34138:SF1">
    <property type="entry name" value="CELL SHAPE-DETERMINING PROTEIN MREC"/>
    <property type="match status" value="1"/>
</dbReference>
<dbReference type="AlphaFoldDB" id="A0A2A7MD65"/>
<dbReference type="GO" id="GO:0008360">
    <property type="term" value="P:regulation of cell shape"/>
    <property type="evidence" value="ECO:0007669"/>
    <property type="project" value="UniProtKB-KW"/>
</dbReference>
<dbReference type="RefSeq" id="WP_058293818.1">
    <property type="nucleotide sequence ID" value="NZ_CAKJVD010000014.1"/>
</dbReference>
<dbReference type="Proteomes" id="UP000789738">
    <property type="component" value="Unassembled WGS sequence"/>
</dbReference>
<proteinExistence type="inferred from homology"/>
<evidence type="ECO:0000313" key="14">
    <source>
        <dbReference type="Proteomes" id="UP000431451"/>
    </source>
</evidence>
<dbReference type="Proteomes" id="UP000431451">
    <property type="component" value="Unassembled WGS sequence"/>
</dbReference>
<dbReference type="GeneID" id="68875965"/>
<dbReference type="PANTHER" id="PTHR34138">
    <property type="entry name" value="CELL SHAPE-DETERMINING PROTEIN MREC"/>
    <property type="match status" value="1"/>
</dbReference>
<evidence type="ECO:0000256" key="6">
    <source>
        <dbReference type="SAM" id="Coils"/>
    </source>
</evidence>
<feature type="transmembrane region" description="Helical" evidence="7">
    <location>
        <begin position="6"/>
        <end position="27"/>
    </location>
</feature>
<evidence type="ECO:0000256" key="1">
    <source>
        <dbReference type="ARBA" id="ARBA00009369"/>
    </source>
</evidence>
<dbReference type="Gene3D" id="2.40.10.340">
    <property type="entry name" value="Rod shape-determining protein MreC, domain 1"/>
    <property type="match status" value="1"/>
</dbReference>
<evidence type="ECO:0000256" key="4">
    <source>
        <dbReference type="ARBA" id="ARBA00032089"/>
    </source>
</evidence>
<evidence type="ECO:0000256" key="2">
    <source>
        <dbReference type="ARBA" id="ARBA00013855"/>
    </source>
</evidence>
<evidence type="ECO:0000313" key="12">
    <source>
        <dbReference type="EMBL" id="VCT83050.1"/>
    </source>
</evidence>
<dbReference type="EMBL" id="CAMTCP010000122">
    <property type="protein sequence ID" value="CAI3566843.1"/>
    <property type="molecule type" value="Genomic_DNA"/>
</dbReference>
<evidence type="ECO:0000313" key="10">
    <source>
        <dbReference type="EMBL" id="CAI3566843.1"/>
    </source>
</evidence>
<reference evidence="11 13" key="1">
    <citation type="submission" date="2017-10" db="EMBL/GenBank/DDBJ databases">
        <title>Effective Description of Clostridium neonatale sp. nov. linked to necrotizing enterocolitis in neonates and a clarification of species assignable to the genus Clostridium (Prazmowski 1880) emend. Lawson and Rainey 2016.</title>
        <authorList>
            <person name="Bernard K."/>
            <person name="Burdz T."/>
            <person name="Wiebe D."/>
            <person name="Balcewich B."/>
            <person name="Alfa M."/>
            <person name="Bernier A.-M."/>
        </authorList>
    </citation>
    <scope>NUCLEOTIDE SEQUENCE [LARGE SCALE GENOMIC DNA]</scope>
    <source>
        <strain evidence="11 13">LCDC99A005</strain>
    </source>
</reference>
<protein>
    <recommendedName>
        <fullName evidence="2 5">Cell shape-determining protein MreC</fullName>
    </recommendedName>
    <alternativeName>
        <fullName evidence="4 5">Cell shape protein MreC</fullName>
    </alternativeName>
</protein>
<comment type="function">
    <text evidence="5">Involved in formation and maintenance of cell shape.</text>
</comment>
<dbReference type="GO" id="GO:0005886">
    <property type="term" value="C:plasma membrane"/>
    <property type="evidence" value="ECO:0007669"/>
    <property type="project" value="TreeGrafter"/>
</dbReference>
<gene>
    <name evidence="9" type="primary">mreC</name>
    <name evidence="10" type="ORF">CNEO2_200006</name>
    <name evidence="9" type="ORF">CNEO_45123</name>
    <name evidence="12" type="ORF">CNEONATNEC25_00645</name>
    <name evidence="11" type="ORF">CQ394_18145</name>
</gene>
<evidence type="ECO:0000256" key="7">
    <source>
        <dbReference type="SAM" id="Phobius"/>
    </source>
</evidence>
<dbReference type="STRING" id="137838.GCA_001458595_00889"/>
<feature type="coiled-coil region" evidence="6">
    <location>
        <begin position="67"/>
        <end position="111"/>
    </location>
</feature>
<evidence type="ECO:0000256" key="3">
    <source>
        <dbReference type="ARBA" id="ARBA00022960"/>
    </source>
</evidence>
<keyword evidence="7" id="KW-0472">Membrane</keyword>
<reference evidence="12 14" key="2">
    <citation type="submission" date="2018-06" db="EMBL/GenBank/DDBJ databases">
        <authorList>
            <consortium name="IHU Genomes"/>
        </authorList>
    </citation>
    <scope>NUCLEOTIDE SEQUENCE [LARGE SCALE GENOMIC DNA]</scope>
    <source>
        <strain evidence="12 14">NEC25</strain>
    </source>
</reference>
<reference evidence="10" key="4">
    <citation type="submission" date="2022-10" db="EMBL/GenBank/DDBJ databases">
        <authorList>
            <person name="Aires J."/>
            <person name="Mesa V."/>
        </authorList>
    </citation>
    <scope>NUCLEOTIDE SEQUENCE</scope>
    <source>
        <strain evidence="10">Clostridium neonatale JD116</strain>
    </source>
</reference>
<dbReference type="Proteomes" id="UP001189143">
    <property type="component" value="Unassembled WGS sequence"/>
</dbReference>
<accession>A0A2A7MD65</accession>
<keyword evidence="6" id="KW-0175">Coiled coil</keyword>
<keyword evidence="13" id="KW-1185">Reference proteome</keyword>
<dbReference type="EMBL" id="UWJD01000001">
    <property type="protein sequence ID" value="VCT83050.1"/>
    <property type="molecule type" value="Genomic_DNA"/>
</dbReference>
<keyword evidence="7" id="KW-0812">Transmembrane</keyword>
<reference evidence="9" key="3">
    <citation type="submission" date="2021-10" db="EMBL/GenBank/DDBJ databases">
        <authorList>
            <person name="Mesa V."/>
        </authorList>
    </citation>
    <scope>NUCLEOTIDE SEQUENCE</scope>
    <source>
        <strain evidence="9">CC3_PB</strain>
    </source>
</reference>
<dbReference type="OrthoDB" id="9792313at2"/>